<comment type="caution">
    <text evidence="1">The sequence shown here is derived from an EMBL/GenBank/DDBJ whole genome shotgun (WGS) entry which is preliminary data.</text>
</comment>
<feature type="non-terminal residue" evidence="1">
    <location>
        <position position="1"/>
    </location>
</feature>
<gene>
    <name evidence="1" type="ORF">NDU88_004518</name>
</gene>
<dbReference type="EMBL" id="JANPWB010000016">
    <property type="protein sequence ID" value="KAJ1084369.1"/>
    <property type="molecule type" value="Genomic_DNA"/>
</dbReference>
<dbReference type="Proteomes" id="UP001066276">
    <property type="component" value="Chromosome 12"/>
</dbReference>
<sequence length="131" mass="14182">HATSLYRAPLGACHFIVQGTTWNMPPHCTVHQWEHATSLYRAPEGSLGAHHLIVQGTTESTCHIIVQDTSGLTGSMPPHYTGYHRKPATSWYRASLGACNLIAQGITGLTGCISPHSTGHHRELMPPHNTG</sequence>
<dbReference type="AlphaFoldDB" id="A0AAV7L0J5"/>
<reference evidence="1" key="1">
    <citation type="journal article" date="2022" name="bioRxiv">
        <title>Sequencing and chromosome-scale assembly of the giantPleurodeles waltlgenome.</title>
        <authorList>
            <person name="Brown T."/>
            <person name="Elewa A."/>
            <person name="Iarovenko S."/>
            <person name="Subramanian E."/>
            <person name="Araus A.J."/>
            <person name="Petzold A."/>
            <person name="Susuki M."/>
            <person name="Suzuki K.-i.T."/>
            <person name="Hayashi T."/>
            <person name="Toyoda A."/>
            <person name="Oliveira C."/>
            <person name="Osipova E."/>
            <person name="Leigh N.D."/>
            <person name="Simon A."/>
            <person name="Yun M.H."/>
        </authorList>
    </citation>
    <scope>NUCLEOTIDE SEQUENCE</scope>
    <source>
        <strain evidence="1">20211129_DDA</strain>
        <tissue evidence="1">Liver</tissue>
    </source>
</reference>
<feature type="non-terminal residue" evidence="1">
    <location>
        <position position="131"/>
    </location>
</feature>
<protein>
    <submittedName>
        <fullName evidence="1">Uncharacterized protein</fullName>
    </submittedName>
</protein>
<keyword evidence="2" id="KW-1185">Reference proteome</keyword>
<evidence type="ECO:0000313" key="2">
    <source>
        <dbReference type="Proteomes" id="UP001066276"/>
    </source>
</evidence>
<proteinExistence type="predicted"/>
<name>A0AAV7L0J5_PLEWA</name>
<accession>A0AAV7L0J5</accession>
<evidence type="ECO:0000313" key="1">
    <source>
        <dbReference type="EMBL" id="KAJ1084369.1"/>
    </source>
</evidence>
<organism evidence="1 2">
    <name type="scientific">Pleurodeles waltl</name>
    <name type="common">Iberian ribbed newt</name>
    <dbReference type="NCBI Taxonomy" id="8319"/>
    <lineage>
        <taxon>Eukaryota</taxon>
        <taxon>Metazoa</taxon>
        <taxon>Chordata</taxon>
        <taxon>Craniata</taxon>
        <taxon>Vertebrata</taxon>
        <taxon>Euteleostomi</taxon>
        <taxon>Amphibia</taxon>
        <taxon>Batrachia</taxon>
        <taxon>Caudata</taxon>
        <taxon>Salamandroidea</taxon>
        <taxon>Salamandridae</taxon>
        <taxon>Pleurodelinae</taxon>
        <taxon>Pleurodeles</taxon>
    </lineage>
</organism>